<keyword evidence="1" id="KW-1133">Transmembrane helix</keyword>
<dbReference type="InterPro" id="IPR034756">
    <property type="entry name" value="T2SSM_b"/>
</dbReference>
<proteinExistence type="predicted"/>
<dbReference type="Proteomes" id="UP000236745">
    <property type="component" value="Unassembled WGS sequence"/>
</dbReference>
<dbReference type="NCBIfam" id="NF040576">
    <property type="entry name" value="T2SS_GspM_XpsM"/>
    <property type="match status" value="1"/>
</dbReference>
<sequence length="197" mass="21948">MSGLSARQSRALAIGLLILVLLILIRVLLVPLWTSWRDYGSQIDALENRLAVYERAVSGLESSRERLAHLKAARPATDWYLNETTPALSAAGLQQLLHRQVSANGGQVISTQIIDRDEESPLEPVAIQVHLRGELVDLVGLLYTLESGRPVLFVDNLRILANPRRQPSTQRTNAQRQLPALDIRFDLIGYTGQERAQ</sequence>
<keyword evidence="1" id="KW-0812">Transmembrane</keyword>
<dbReference type="EMBL" id="FNVQ01000001">
    <property type="protein sequence ID" value="SEG04794.1"/>
    <property type="molecule type" value="Genomic_DNA"/>
</dbReference>
<name>A0A1H5WZ28_9GAMM</name>
<accession>A0A1H5WZ28</accession>
<reference evidence="2 3" key="1">
    <citation type="submission" date="2016-10" db="EMBL/GenBank/DDBJ databases">
        <authorList>
            <person name="de Groot N.N."/>
        </authorList>
    </citation>
    <scope>NUCLEOTIDE SEQUENCE [LARGE SCALE GENOMIC DNA]</scope>
    <source>
        <strain evidence="2 3">DSM 22012</strain>
    </source>
</reference>
<protein>
    <submittedName>
        <fullName evidence="2">General secretion pathway protein M</fullName>
    </submittedName>
</protein>
<feature type="transmembrane region" description="Helical" evidence="1">
    <location>
        <begin position="12"/>
        <end position="33"/>
    </location>
</feature>
<keyword evidence="1" id="KW-0472">Membrane</keyword>
<organism evidence="2 3">
    <name type="scientific">Marinobacterium lutimaris</name>
    <dbReference type="NCBI Taxonomy" id="568106"/>
    <lineage>
        <taxon>Bacteria</taxon>
        <taxon>Pseudomonadati</taxon>
        <taxon>Pseudomonadota</taxon>
        <taxon>Gammaproteobacteria</taxon>
        <taxon>Oceanospirillales</taxon>
        <taxon>Oceanospirillaceae</taxon>
        <taxon>Marinobacterium</taxon>
    </lineage>
</organism>
<gene>
    <name evidence="2" type="ORF">SAMN05444390_1011214</name>
</gene>
<keyword evidence="3" id="KW-1185">Reference proteome</keyword>
<evidence type="ECO:0000256" key="1">
    <source>
        <dbReference type="SAM" id="Phobius"/>
    </source>
</evidence>
<evidence type="ECO:0000313" key="3">
    <source>
        <dbReference type="Proteomes" id="UP000236745"/>
    </source>
</evidence>
<evidence type="ECO:0000313" key="2">
    <source>
        <dbReference type="EMBL" id="SEG04794.1"/>
    </source>
</evidence>
<dbReference type="RefSeq" id="WP_104002133.1">
    <property type="nucleotide sequence ID" value="NZ_FNVQ01000001.1"/>
</dbReference>
<dbReference type="AlphaFoldDB" id="A0A1H5WZ28"/>
<dbReference type="Pfam" id="PF10741">
    <property type="entry name" value="T2SSM_b"/>
    <property type="match status" value="1"/>
</dbReference>
<dbReference type="OrthoDB" id="6088673at2"/>